<dbReference type="KEGG" id="ccyn:CGC48_04515"/>
<evidence type="ECO:0000313" key="3">
    <source>
        <dbReference type="Proteomes" id="UP000242855"/>
    </source>
</evidence>
<proteinExistence type="predicted"/>
<evidence type="ECO:0000256" key="1">
    <source>
        <dbReference type="SAM" id="Phobius"/>
    </source>
</evidence>
<keyword evidence="1" id="KW-0472">Membrane</keyword>
<keyword evidence="1" id="KW-1133">Transmembrane helix</keyword>
<protein>
    <submittedName>
        <fullName evidence="2">Uncharacterized protein</fullName>
    </submittedName>
</protein>
<keyword evidence="1" id="KW-0812">Transmembrane</keyword>
<name>A0A250E8D1_9FLAO</name>
<dbReference type="Proteomes" id="UP000242855">
    <property type="component" value="Chromosome"/>
</dbReference>
<feature type="transmembrane region" description="Helical" evidence="1">
    <location>
        <begin position="29"/>
        <end position="48"/>
    </location>
</feature>
<sequence length="62" mass="7785">MYHLIYGFKRQIYIKKVKKEREIECYNNVPVITILQMARFLVIVIRFYTKREYFLKYSLFLL</sequence>
<accession>A0A250E8D1</accession>
<gene>
    <name evidence="2" type="ORF">CGC48_04515</name>
</gene>
<evidence type="ECO:0000313" key="2">
    <source>
        <dbReference type="EMBL" id="ATA67956.1"/>
    </source>
</evidence>
<dbReference type="EMBL" id="CP022378">
    <property type="protein sequence ID" value="ATA67956.1"/>
    <property type="molecule type" value="Genomic_DNA"/>
</dbReference>
<organism evidence="2 3">
    <name type="scientific">Capnocytophaga cynodegmi</name>
    <dbReference type="NCBI Taxonomy" id="28189"/>
    <lineage>
        <taxon>Bacteria</taxon>
        <taxon>Pseudomonadati</taxon>
        <taxon>Bacteroidota</taxon>
        <taxon>Flavobacteriia</taxon>
        <taxon>Flavobacteriales</taxon>
        <taxon>Flavobacteriaceae</taxon>
        <taxon>Capnocytophaga</taxon>
    </lineage>
</organism>
<reference evidence="2 3" key="1">
    <citation type="journal article" date="2017" name="Genome Announc.">
        <title>Twelve Complete Reference Genomes of Clinical Isolates in the Capnocytophaga Genus.</title>
        <authorList>
            <person name="Villarma A."/>
            <person name="Gulvik C.A."/>
            <person name="Rowe L.A."/>
            <person name="Sheth M."/>
            <person name="Juieng P."/>
            <person name="Nicholson A.C."/>
            <person name="Loparev V.N."/>
            <person name="McQuiston J.R."/>
        </authorList>
    </citation>
    <scope>NUCLEOTIDE SEQUENCE [LARGE SCALE GENOMIC DNA]</scope>
    <source>
        <strain evidence="2 3">G7591</strain>
    </source>
</reference>
<dbReference type="AlphaFoldDB" id="A0A250E8D1"/>